<evidence type="ECO:0000256" key="1">
    <source>
        <dbReference type="SAM" id="Phobius"/>
    </source>
</evidence>
<dbReference type="RefSeq" id="WP_013861514.1">
    <property type="nucleotide sequence ID" value="NC_015635.1"/>
</dbReference>
<name>F5XKT7_MICPN</name>
<feature type="transmembrane region" description="Helical" evidence="1">
    <location>
        <begin position="212"/>
        <end position="230"/>
    </location>
</feature>
<keyword evidence="1" id="KW-0812">Transmembrane</keyword>
<dbReference type="HOGENOM" id="CLU_1179138_0_0_11"/>
<protein>
    <recommendedName>
        <fullName evidence="4">GAF domain-containing protein</fullName>
    </recommendedName>
</protein>
<proteinExistence type="predicted"/>
<dbReference type="Proteomes" id="UP000007947">
    <property type="component" value="Chromosome"/>
</dbReference>
<dbReference type="AlphaFoldDB" id="F5XKT7"/>
<evidence type="ECO:0000313" key="3">
    <source>
        <dbReference type="Proteomes" id="UP000007947"/>
    </source>
</evidence>
<feature type="transmembrane region" description="Helical" evidence="1">
    <location>
        <begin position="53"/>
        <end position="69"/>
    </location>
</feature>
<keyword evidence="1" id="KW-1133">Transmembrane helix</keyword>
<feature type="transmembrane region" description="Helical" evidence="1">
    <location>
        <begin position="21"/>
        <end position="41"/>
    </location>
</feature>
<reference evidence="2 3" key="1">
    <citation type="submission" date="2011-05" db="EMBL/GenBank/DDBJ databases">
        <title>Whole genome sequence of Microlunatus phosphovorus NM-1.</title>
        <authorList>
            <person name="Hosoyama A."/>
            <person name="Sasaki K."/>
            <person name="Harada T."/>
            <person name="Igarashi R."/>
            <person name="Kawakoshi A."/>
            <person name="Sasagawa M."/>
            <person name="Fukada J."/>
            <person name="Nakamura S."/>
            <person name="Katano Y."/>
            <person name="Hanada S."/>
            <person name="Kamagata Y."/>
            <person name="Nakamura N."/>
            <person name="Yamazaki S."/>
            <person name="Fujita N."/>
        </authorList>
    </citation>
    <scope>NUCLEOTIDE SEQUENCE [LARGE SCALE GENOMIC DNA]</scope>
    <source>
        <strain evidence="3">ATCC 700054 / DSM 10555 / JCM 9379 / NBRC 101784 / NCIMB 13414 / VKM Ac-1990 / NM-1</strain>
    </source>
</reference>
<gene>
    <name evidence="2" type="ordered locus">MLP_06110</name>
</gene>
<dbReference type="KEGG" id="mph:MLP_06110"/>
<organism evidence="2 3">
    <name type="scientific">Microlunatus phosphovorus (strain ATCC 700054 / DSM 10555 / JCM 9379 / NBRC 101784 / NCIMB 13414 / VKM Ac-1990 / NM-1)</name>
    <dbReference type="NCBI Taxonomy" id="1032480"/>
    <lineage>
        <taxon>Bacteria</taxon>
        <taxon>Bacillati</taxon>
        <taxon>Actinomycetota</taxon>
        <taxon>Actinomycetes</taxon>
        <taxon>Propionibacteriales</taxon>
        <taxon>Propionibacteriaceae</taxon>
        <taxon>Microlunatus</taxon>
    </lineage>
</organism>
<dbReference type="EMBL" id="AP012204">
    <property type="protein sequence ID" value="BAK33625.1"/>
    <property type="molecule type" value="Genomic_DNA"/>
</dbReference>
<evidence type="ECO:0008006" key="4">
    <source>
        <dbReference type="Google" id="ProtNLM"/>
    </source>
</evidence>
<dbReference type="InterPro" id="IPR029016">
    <property type="entry name" value="GAF-like_dom_sf"/>
</dbReference>
<dbReference type="Gene3D" id="3.30.450.40">
    <property type="match status" value="1"/>
</dbReference>
<dbReference type="OrthoDB" id="4938008at2"/>
<keyword evidence="1" id="KW-0472">Membrane</keyword>
<accession>F5XKT7</accession>
<dbReference type="SUPFAM" id="SSF55781">
    <property type="entry name" value="GAF domain-like"/>
    <property type="match status" value="1"/>
</dbReference>
<keyword evidence="3" id="KW-1185">Reference proteome</keyword>
<evidence type="ECO:0000313" key="2">
    <source>
        <dbReference type="EMBL" id="BAK33625.1"/>
    </source>
</evidence>
<sequence>MGSSSADVQSWLAASAQRHSIAVSVASALLYALSCLLIALASPLSDRVDLQQLGWGVGCFALAAGLGVIREWAQRWVDRGQIVAAAQFRTAVKDALRPVATLIAQMQTMRRGTGRTQRLDVVATQVVGSMQLLLTDVVGLRTVVYKLSDPDRLTPIAALGREDEPAREFVRHPAGEPDPAFEALENNRSQLVPDIRVEKAQGRRQHGVDHGYLTYISVPIVVGSTGYGMLTLDAP</sequence>